<organism evidence="2 3">
    <name type="scientific">Chrysochloris asiatica</name>
    <name type="common">Cape golden mole</name>
    <dbReference type="NCBI Taxonomy" id="185453"/>
    <lineage>
        <taxon>Eukaryota</taxon>
        <taxon>Metazoa</taxon>
        <taxon>Chordata</taxon>
        <taxon>Craniata</taxon>
        <taxon>Vertebrata</taxon>
        <taxon>Euteleostomi</taxon>
        <taxon>Mammalia</taxon>
        <taxon>Eutheria</taxon>
        <taxon>Afrotheria</taxon>
        <taxon>Chrysochloridae</taxon>
        <taxon>Chrysochlorinae</taxon>
        <taxon>Chrysochloris</taxon>
    </lineage>
</organism>
<proteinExistence type="predicted"/>
<feature type="compositionally biased region" description="Basic residues" evidence="1">
    <location>
        <begin position="188"/>
        <end position="197"/>
    </location>
</feature>
<feature type="compositionally biased region" description="Basic and acidic residues" evidence="1">
    <location>
        <begin position="100"/>
        <end position="113"/>
    </location>
</feature>
<feature type="compositionally biased region" description="Basic and acidic residues" evidence="1">
    <location>
        <begin position="210"/>
        <end position="219"/>
    </location>
</feature>
<evidence type="ECO:0000256" key="1">
    <source>
        <dbReference type="SAM" id="MobiDB-lite"/>
    </source>
</evidence>
<accession>A0A9B0UD07</accession>
<feature type="compositionally biased region" description="Basic and acidic residues" evidence="1">
    <location>
        <begin position="35"/>
        <end position="45"/>
    </location>
</feature>
<dbReference type="AlphaFoldDB" id="A0A9B0UD07"/>
<keyword evidence="2" id="KW-1185">Reference proteome</keyword>
<name>A0A9B0UD07_CHRAS</name>
<reference evidence="3" key="1">
    <citation type="submission" date="2025-08" db="UniProtKB">
        <authorList>
            <consortium name="RefSeq"/>
        </authorList>
    </citation>
    <scope>IDENTIFICATION</scope>
    <source>
        <tissue evidence="3">Spleen</tissue>
    </source>
</reference>
<feature type="region of interest" description="Disordered" evidence="1">
    <location>
        <begin position="1"/>
        <end position="241"/>
    </location>
</feature>
<feature type="compositionally biased region" description="Polar residues" evidence="1">
    <location>
        <begin position="19"/>
        <end position="29"/>
    </location>
</feature>
<feature type="compositionally biased region" description="Basic and acidic residues" evidence="1">
    <location>
        <begin position="66"/>
        <end position="78"/>
    </location>
</feature>
<dbReference type="GeneID" id="102831851"/>
<dbReference type="Proteomes" id="UP000504623">
    <property type="component" value="Unplaced"/>
</dbReference>
<evidence type="ECO:0000313" key="2">
    <source>
        <dbReference type="Proteomes" id="UP000504623"/>
    </source>
</evidence>
<protein>
    <submittedName>
        <fullName evidence="3">Atherin-like</fullName>
    </submittedName>
</protein>
<sequence length="241" mass="25074">MYALSALGEGSGRAPVRSSRPTGPGQQPGRSARKLGREPRAETGRARGAGGREVAAQTSCPFRPDQVGKKSFLDESRRVLVQRRSGFRGSDGWRHGARSRGADGERTGSREHGAPQLSAGTAGPAPATPPPPLWIEPLPAASAADTAVRGTPWARGGARFGQEFPPSARPPASLSRPPPPLPCPSRTRAARGGRRGRAAAQGGGNEELGAEDRPRREARSSCSCEPPPSFPPCKRGDGGSS</sequence>
<evidence type="ECO:0000313" key="3">
    <source>
        <dbReference type="RefSeq" id="XP_006876985.1"/>
    </source>
</evidence>
<gene>
    <name evidence="3" type="primary">LOC102831851</name>
</gene>
<dbReference type="RefSeq" id="XP_006876985.1">
    <property type="nucleotide sequence ID" value="XM_006876923.1"/>
</dbReference>